<dbReference type="NCBIfam" id="TIGR00020">
    <property type="entry name" value="prfB"/>
    <property type="match status" value="1"/>
</dbReference>
<dbReference type="InterPro" id="IPR000352">
    <property type="entry name" value="Pep_chain_release_fac_I"/>
</dbReference>
<dbReference type="HAMAP" id="MF_00094">
    <property type="entry name" value="Rel_fac_2"/>
    <property type="match status" value="1"/>
</dbReference>
<dbReference type="PANTHER" id="PTHR43116">
    <property type="entry name" value="PEPTIDE CHAIN RELEASE FACTOR 2"/>
    <property type="match status" value="1"/>
</dbReference>
<dbReference type="FunFam" id="3.30.160.20:FF:000004">
    <property type="entry name" value="Peptide chain release factor 1"/>
    <property type="match status" value="1"/>
</dbReference>
<dbReference type="Proteomes" id="UP000215559">
    <property type="component" value="Unassembled WGS sequence"/>
</dbReference>
<sequence length="345" mass="39230">MTHRRTDLEKLTAESTKPGFWNDSTHAQAVMRRIAAAQDIINRVGRLESELKEASEIQELFRTDETVIKEMNEHLTRIQQELQALEERGMFSSPEDARAAIFSIHPGAGGTESCDWTEMLLRMYTRYIENQELSFRVLDLQANEEAGIKDVILEVTGTNAYGLLKSEAGVHRLVRISPFDTNQRRHTSFAAVSVYPVIEEIEIQIDSKDLRIDTFRAGGHGGQNVNKVSSAVRITHIPTSIVVTCQNERSQFQNKQNALKILYARVHAFYKQQQDGERRKLQATKTDIAWGHQIRSYVLFPYLLVKDHRTGVETHDVEGVMNGRIEPFVHAYLTQLVPARPSTSS</sequence>
<feature type="domain" description="Prokaryotic-type class I peptide chain release factors" evidence="7">
    <location>
        <begin position="216"/>
        <end position="232"/>
    </location>
</feature>
<dbReference type="Pfam" id="PF03462">
    <property type="entry name" value="PCRF"/>
    <property type="match status" value="1"/>
</dbReference>
<dbReference type="Pfam" id="PF00472">
    <property type="entry name" value="RF-1"/>
    <property type="match status" value="1"/>
</dbReference>
<evidence type="ECO:0000259" key="7">
    <source>
        <dbReference type="PROSITE" id="PS00745"/>
    </source>
</evidence>
<dbReference type="SMART" id="SM00937">
    <property type="entry name" value="PCRF"/>
    <property type="match status" value="1"/>
</dbReference>
<dbReference type="PROSITE" id="PS00745">
    <property type="entry name" value="RF_PROK_I"/>
    <property type="match status" value="1"/>
</dbReference>
<dbReference type="Gene3D" id="1.20.58.410">
    <property type="entry name" value="Release factor"/>
    <property type="match status" value="1"/>
</dbReference>
<dbReference type="AlphaFoldDB" id="A0A235BPP6"/>
<evidence type="ECO:0000256" key="5">
    <source>
        <dbReference type="NCBIfam" id="TIGR00020"/>
    </source>
</evidence>
<dbReference type="Gene3D" id="3.30.70.1660">
    <property type="match status" value="1"/>
</dbReference>
<evidence type="ECO:0000256" key="2">
    <source>
        <dbReference type="ARBA" id="ARBA00022481"/>
    </source>
</evidence>
<accession>A0A235BPP6</accession>
<proteinExistence type="inferred from homology"/>
<reference evidence="8 9" key="1">
    <citation type="submission" date="2017-07" db="EMBL/GenBank/DDBJ databases">
        <title>Recovery of genomes from metagenomes via a dereplication, aggregation, and scoring strategy.</title>
        <authorList>
            <person name="Sieber C.M."/>
            <person name="Probst A.J."/>
            <person name="Sharrar A."/>
            <person name="Thomas B.C."/>
            <person name="Hess M."/>
            <person name="Tringe S.G."/>
            <person name="Banfield J.F."/>
        </authorList>
    </citation>
    <scope>NUCLEOTIDE SEQUENCE [LARGE SCALE GENOMIC DNA]</scope>
    <source>
        <strain evidence="8">JGI_Cruoil_03_51_56</strain>
    </source>
</reference>
<comment type="caution">
    <text evidence="8">The sequence shown here is derived from an EMBL/GenBank/DDBJ whole genome shotgun (WGS) entry which is preliminary data.</text>
</comment>
<dbReference type="EMBL" id="NOZP01000176">
    <property type="protein sequence ID" value="OYD14172.1"/>
    <property type="molecule type" value="Genomic_DNA"/>
</dbReference>
<organism evidence="8 9">
    <name type="scientific">candidate division WOR-3 bacterium JGI_Cruoil_03_51_56</name>
    <dbReference type="NCBI Taxonomy" id="1973747"/>
    <lineage>
        <taxon>Bacteria</taxon>
        <taxon>Bacteria division WOR-3</taxon>
    </lineage>
</organism>
<dbReference type="GO" id="GO:0016149">
    <property type="term" value="F:translation release factor activity, codon specific"/>
    <property type="evidence" value="ECO:0007669"/>
    <property type="project" value="UniProtKB-UniRule"/>
</dbReference>
<gene>
    <name evidence="4" type="primary">prfB</name>
    <name evidence="8" type="ORF">CH330_09180</name>
</gene>
<comment type="function">
    <text evidence="4">Peptide chain release factor 2 directs the termination of translation in response to the peptide chain termination codons UGA and UAA.</text>
</comment>
<evidence type="ECO:0000313" key="8">
    <source>
        <dbReference type="EMBL" id="OYD14172.1"/>
    </source>
</evidence>
<evidence type="ECO:0000256" key="3">
    <source>
        <dbReference type="ARBA" id="ARBA00022917"/>
    </source>
</evidence>
<dbReference type="InterPro" id="IPR004374">
    <property type="entry name" value="PrfB"/>
</dbReference>
<protein>
    <recommendedName>
        <fullName evidence="4 5">Peptide chain release factor 2</fullName>
        <shortName evidence="4">RF-2</shortName>
    </recommendedName>
</protein>
<dbReference type="SUPFAM" id="SSF75620">
    <property type="entry name" value="Release factor"/>
    <property type="match status" value="1"/>
</dbReference>
<comment type="PTM">
    <text evidence="4">Methylated by PrmC. Methylation increases the termination efficiency of RF2.</text>
</comment>
<feature type="coiled-coil region" evidence="6">
    <location>
        <begin position="37"/>
        <end position="88"/>
    </location>
</feature>
<evidence type="ECO:0000313" key="9">
    <source>
        <dbReference type="Proteomes" id="UP000215559"/>
    </source>
</evidence>
<keyword evidence="4" id="KW-0963">Cytoplasm</keyword>
<keyword evidence="3 4" id="KW-0648">Protein biosynthesis</keyword>
<dbReference type="Gene3D" id="3.30.160.20">
    <property type="match status" value="1"/>
</dbReference>
<comment type="similarity">
    <text evidence="1 4">Belongs to the prokaryotic/mitochondrial release factor family.</text>
</comment>
<evidence type="ECO:0000256" key="4">
    <source>
        <dbReference type="HAMAP-Rule" id="MF_00094"/>
    </source>
</evidence>
<keyword evidence="2 4" id="KW-0488">Methylation</keyword>
<dbReference type="InterPro" id="IPR005139">
    <property type="entry name" value="PCRF"/>
</dbReference>
<evidence type="ECO:0000256" key="6">
    <source>
        <dbReference type="SAM" id="Coils"/>
    </source>
</evidence>
<dbReference type="InterPro" id="IPR045853">
    <property type="entry name" value="Pep_chain_release_fac_I_sf"/>
</dbReference>
<keyword evidence="6" id="KW-0175">Coiled coil</keyword>
<dbReference type="PANTHER" id="PTHR43116:SF3">
    <property type="entry name" value="CLASS I PEPTIDE CHAIN RELEASE FACTOR"/>
    <property type="match status" value="1"/>
</dbReference>
<feature type="modified residue" description="N5-methylglutamine" evidence="4">
    <location>
        <position position="223"/>
    </location>
</feature>
<name>A0A235BPP6_UNCW3</name>
<evidence type="ECO:0000256" key="1">
    <source>
        <dbReference type="ARBA" id="ARBA00010835"/>
    </source>
</evidence>
<dbReference type="GO" id="GO:0005737">
    <property type="term" value="C:cytoplasm"/>
    <property type="evidence" value="ECO:0007669"/>
    <property type="project" value="UniProtKB-SubCell"/>
</dbReference>
<comment type="subcellular location">
    <subcellularLocation>
        <location evidence="4">Cytoplasm</location>
    </subcellularLocation>
</comment>